<dbReference type="PANTHER" id="PTHR34825:SF1">
    <property type="entry name" value="AAA-ATPASE-LIKE DOMAIN-CONTAINING PROTEIN"/>
    <property type="match status" value="1"/>
</dbReference>
<dbReference type="Proteomes" id="UP000214760">
    <property type="component" value="Unassembled WGS sequence"/>
</dbReference>
<organism evidence="4 6">
    <name type="scientific">[Clostridium] aminophilum</name>
    <dbReference type="NCBI Taxonomy" id="1526"/>
    <lineage>
        <taxon>Bacteria</taxon>
        <taxon>Bacillati</taxon>
        <taxon>Bacillota</taxon>
        <taxon>Clostridia</taxon>
        <taxon>Lachnospirales</taxon>
        <taxon>Lachnospiraceae</taxon>
    </lineage>
</organism>
<dbReference type="Pfam" id="PF12728">
    <property type="entry name" value="HTH_17"/>
    <property type="match status" value="1"/>
</dbReference>
<dbReference type="AlphaFoldDB" id="A0A1I6JCQ1"/>
<proteinExistence type="predicted"/>
<evidence type="ECO:0000313" key="6">
    <source>
        <dbReference type="Proteomes" id="UP000214760"/>
    </source>
</evidence>
<feature type="domain" description="AAA-ATPase-like" evidence="1">
    <location>
        <begin position="71"/>
        <end position="295"/>
    </location>
</feature>
<dbReference type="InterPro" id="IPR018631">
    <property type="entry name" value="AAA-ATPase-like_dom"/>
</dbReference>
<evidence type="ECO:0000259" key="2">
    <source>
        <dbReference type="Pfam" id="PF12728"/>
    </source>
</evidence>
<evidence type="ECO:0000313" key="5">
    <source>
        <dbReference type="Proteomes" id="UP000199820"/>
    </source>
</evidence>
<dbReference type="STRING" id="1526.SAMN02910262_01395"/>
<dbReference type="EMBL" id="FOZC01000007">
    <property type="protein sequence ID" value="SFR76783.1"/>
    <property type="molecule type" value="Genomic_DNA"/>
</dbReference>
<evidence type="ECO:0000259" key="1">
    <source>
        <dbReference type="Pfam" id="PF09820"/>
    </source>
</evidence>
<evidence type="ECO:0000313" key="3">
    <source>
        <dbReference type="EMBL" id="SET66451.1"/>
    </source>
</evidence>
<dbReference type="OrthoDB" id="9766673at2"/>
<dbReference type="eggNOG" id="COG4637">
    <property type="taxonomic scope" value="Bacteria"/>
</dbReference>
<protein>
    <submittedName>
        <fullName evidence="4">Helix-turn-helix domain-containing protein</fullName>
    </submittedName>
</protein>
<dbReference type="Proteomes" id="UP000199820">
    <property type="component" value="Unassembled WGS sequence"/>
</dbReference>
<gene>
    <name evidence="4" type="ORF">SAMN02910262_01395</name>
    <name evidence="3" type="ORF">SAMN04487771_10312</name>
</gene>
<name>A0A1I6JCQ1_9FIRM</name>
<sequence>MLTVNELAKFWGVSERWVTQMCRSGKIAGAVKEGRSWKIPDNADRPKDLRIKTGKFTKAAAQSDARLLPLPVGISDYVKVQKEYYYVDKTLLIRDILDKKPYVSLFLRPRRFGKTLNMDMLRVFFEKADYDTSVYFSDKNIWKCGKDYQDYQGRYPVISLTFKDVKYPDWKSSKQKIAHILQAEFDRHRQVLEGETLSRKQKEYFEKILNAEASDIELSASLEYLTAMLDAYYGVAPIIIIDEYDTPIEQGYSKGFYKEVTGFMRNFFSGGFKDNPHLSFGFMTGILKFAQGSLFSGLNNLRVHSMIDKDYASYFGFTEEEVQKLLEYYHLGNKYREIRKWYDGYLIGDTTIFNPWSIISYVDDGCTPDTYWVSTGNNAILDDILKNATNDISTRMNNLLQGSAVLAPLDSGVTYPMSTTDPSHMYSFLLASGYLKAKRKGISGTGNMICELSIPNKEISTVYRAKVLSHLQQAGKISQNSVNAIQGALISDGDDVLTKA</sequence>
<reference evidence="5 6" key="1">
    <citation type="submission" date="2016-10" db="EMBL/GenBank/DDBJ databases">
        <authorList>
            <person name="de Groot N.N."/>
        </authorList>
    </citation>
    <scope>NUCLEOTIDE SEQUENCE [LARGE SCALE GENOMIC DNA]</scope>
    <source>
        <strain evidence="4 6">F</strain>
        <strain evidence="3 5">KH1P1</strain>
    </source>
</reference>
<keyword evidence="5" id="KW-1185">Reference proteome</keyword>
<dbReference type="PANTHER" id="PTHR34825">
    <property type="entry name" value="CONSERVED PROTEIN, WITH A WEAK D-GALACTARATE DEHYDRATASE/ALTRONATE HYDROLASE DOMAIN"/>
    <property type="match status" value="1"/>
</dbReference>
<dbReference type="Pfam" id="PF09820">
    <property type="entry name" value="AAA-ATPase_like"/>
    <property type="match status" value="1"/>
</dbReference>
<accession>A0A1I6JCQ1</accession>
<dbReference type="EMBL" id="FOIL01000031">
    <property type="protein sequence ID" value="SET66451.1"/>
    <property type="molecule type" value="Genomic_DNA"/>
</dbReference>
<dbReference type="InterPro" id="IPR041657">
    <property type="entry name" value="HTH_17"/>
</dbReference>
<dbReference type="RefSeq" id="WP_031472362.1">
    <property type="nucleotide sequence ID" value="NZ_FOIL01000031.1"/>
</dbReference>
<feature type="domain" description="Helix-turn-helix" evidence="2">
    <location>
        <begin position="1"/>
        <end position="40"/>
    </location>
</feature>
<evidence type="ECO:0000313" key="4">
    <source>
        <dbReference type="EMBL" id="SFR76783.1"/>
    </source>
</evidence>